<dbReference type="PRINTS" id="PR00299">
    <property type="entry name" value="ACRYSTALLIN"/>
</dbReference>
<feature type="domain" description="SHSP" evidence="4">
    <location>
        <begin position="70"/>
        <end position="177"/>
    </location>
</feature>
<feature type="compositionally biased region" description="Basic and acidic residues" evidence="3">
    <location>
        <begin position="210"/>
        <end position="221"/>
    </location>
</feature>
<dbReference type="Pfam" id="PF00011">
    <property type="entry name" value="HSP20"/>
    <property type="match status" value="1"/>
</dbReference>
<organism evidence="5">
    <name type="scientific">Cacopsylla melanoneura</name>
    <dbReference type="NCBI Taxonomy" id="428564"/>
    <lineage>
        <taxon>Eukaryota</taxon>
        <taxon>Metazoa</taxon>
        <taxon>Ecdysozoa</taxon>
        <taxon>Arthropoda</taxon>
        <taxon>Hexapoda</taxon>
        <taxon>Insecta</taxon>
        <taxon>Pterygota</taxon>
        <taxon>Neoptera</taxon>
        <taxon>Paraneoptera</taxon>
        <taxon>Hemiptera</taxon>
        <taxon>Sternorrhyncha</taxon>
        <taxon>Psylloidea</taxon>
        <taxon>Psyllidae</taxon>
        <taxon>Psyllinae</taxon>
        <taxon>Cacopsylla</taxon>
    </lineage>
</organism>
<reference evidence="5" key="1">
    <citation type="submission" date="2021-05" db="EMBL/GenBank/DDBJ databases">
        <authorList>
            <person name="Alioto T."/>
            <person name="Alioto T."/>
            <person name="Gomez Garrido J."/>
        </authorList>
    </citation>
    <scope>NUCLEOTIDE SEQUENCE</scope>
</reference>
<feature type="compositionally biased region" description="Low complexity" evidence="3">
    <location>
        <begin position="189"/>
        <end position="202"/>
    </location>
</feature>
<evidence type="ECO:0000256" key="3">
    <source>
        <dbReference type="SAM" id="MobiDB-lite"/>
    </source>
</evidence>
<dbReference type="Gene3D" id="2.60.40.790">
    <property type="match status" value="1"/>
</dbReference>
<evidence type="ECO:0000313" key="5">
    <source>
        <dbReference type="EMBL" id="CAG6700686.1"/>
    </source>
</evidence>
<name>A0A8D8U4L6_9HEMI</name>
<dbReference type="PANTHER" id="PTHR45640:SF34">
    <property type="entry name" value="PROTEIN LETHAL(2)ESSENTIAL FOR LIFE"/>
    <property type="match status" value="1"/>
</dbReference>
<dbReference type="GO" id="GO:0005634">
    <property type="term" value="C:nucleus"/>
    <property type="evidence" value="ECO:0007669"/>
    <property type="project" value="TreeGrafter"/>
</dbReference>
<dbReference type="InterPro" id="IPR001436">
    <property type="entry name" value="Alpha-crystallin/sHSP_animal"/>
</dbReference>
<dbReference type="InterPro" id="IPR002068">
    <property type="entry name" value="A-crystallin/Hsp20_dom"/>
</dbReference>
<dbReference type="GO" id="GO:0005737">
    <property type="term" value="C:cytoplasm"/>
    <property type="evidence" value="ECO:0007669"/>
    <property type="project" value="TreeGrafter"/>
</dbReference>
<dbReference type="PROSITE" id="PS01031">
    <property type="entry name" value="SHSP"/>
    <property type="match status" value="1"/>
</dbReference>
<protein>
    <submittedName>
        <fullName evidence="5">Protein lethal(2)essential for life</fullName>
    </submittedName>
</protein>
<evidence type="ECO:0000259" key="4">
    <source>
        <dbReference type="PROSITE" id="PS01031"/>
    </source>
</evidence>
<dbReference type="InterPro" id="IPR008978">
    <property type="entry name" value="HSP20-like_chaperone"/>
</dbReference>
<dbReference type="GO" id="GO:0051082">
    <property type="term" value="F:unfolded protein binding"/>
    <property type="evidence" value="ECO:0007669"/>
    <property type="project" value="TreeGrafter"/>
</dbReference>
<evidence type="ECO:0000256" key="2">
    <source>
        <dbReference type="RuleBase" id="RU003616"/>
    </source>
</evidence>
<sequence>MASRIEDRLDRMSLGPLLFRDWWDEFDRPSRLLDQHFGLGLRRDDLLSNWSSLAQTTRPVGAGYLRPWRSLARSNSGSSNIQAEDNKVQVILDVQQFSPNEISIKTVDGAIVVEGKHEEKEDEHGFISRQFKRRYLLPKDVEIEKVTSSLSSDGVLTISAPRRTLQNLNTERPVPIVQTGAPAVKTQAPSSTQTSQPIITSPAPSVCGDAPRETNIKIEQH</sequence>
<evidence type="ECO:0000256" key="1">
    <source>
        <dbReference type="PROSITE-ProRule" id="PRU00285"/>
    </source>
</evidence>
<dbReference type="PANTHER" id="PTHR45640">
    <property type="entry name" value="HEAT SHOCK PROTEIN HSP-12.2-RELATED"/>
    <property type="match status" value="1"/>
</dbReference>
<dbReference type="GO" id="GO:0009408">
    <property type="term" value="P:response to heat"/>
    <property type="evidence" value="ECO:0007669"/>
    <property type="project" value="TreeGrafter"/>
</dbReference>
<dbReference type="CDD" id="cd06526">
    <property type="entry name" value="metazoan_ACD"/>
    <property type="match status" value="1"/>
</dbReference>
<accession>A0A8D8U4L6</accession>
<feature type="region of interest" description="Disordered" evidence="3">
    <location>
        <begin position="180"/>
        <end position="221"/>
    </location>
</feature>
<proteinExistence type="inferred from homology"/>
<dbReference type="GO" id="GO:0042026">
    <property type="term" value="P:protein refolding"/>
    <property type="evidence" value="ECO:0007669"/>
    <property type="project" value="TreeGrafter"/>
</dbReference>
<dbReference type="SUPFAM" id="SSF49764">
    <property type="entry name" value="HSP20-like chaperones"/>
    <property type="match status" value="1"/>
</dbReference>
<dbReference type="EMBL" id="HBUF01339512">
    <property type="protein sequence ID" value="CAG6700686.1"/>
    <property type="molecule type" value="Transcribed_RNA"/>
</dbReference>
<dbReference type="AlphaFoldDB" id="A0A8D8U4L6"/>
<comment type="similarity">
    <text evidence="1 2">Belongs to the small heat shock protein (HSP20) family.</text>
</comment>